<evidence type="ECO:0000256" key="4">
    <source>
        <dbReference type="ARBA" id="ARBA00023128"/>
    </source>
</evidence>
<name>A0A8J9VVY5_9NEOP</name>
<gene>
    <name evidence="8" type="ORF">BINO364_LOCUS16658</name>
</gene>
<proteinExistence type="inferred from homology"/>
<dbReference type="PANTHER" id="PTHR32247:SF3">
    <property type="entry name" value="DIABLO IAP-BINDING MITOCHONDRIAL PROTEIN"/>
    <property type="match status" value="1"/>
</dbReference>
<evidence type="ECO:0000256" key="6">
    <source>
        <dbReference type="ARBA" id="ARBA00046319"/>
    </source>
</evidence>
<dbReference type="GO" id="GO:0008631">
    <property type="term" value="P:intrinsic apoptotic signaling pathway in response to oxidative stress"/>
    <property type="evidence" value="ECO:0007669"/>
    <property type="project" value="TreeGrafter"/>
</dbReference>
<keyword evidence="9" id="KW-1185">Reference proteome</keyword>
<protein>
    <recommendedName>
        <fullName evidence="5">Direct IAP-binding protein with low pI</fullName>
    </recommendedName>
</protein>
<evidence type="ECO:0000256" key="1">
    <source>
        <dbReference type="ARBA" id="ARBA00004173"/>
    </source>
</evidence>
<evidence type="ECO:0000256" key="3">
    <source>
        <dbReference type="ARBA" id="ARBA00022946"/>
    </source>
</evidence>
<evidence type="ECO:0000256" key="5">
    <source>
        <dbReference type="ARBA" id="ARBA00033049"/>
    </source>
</evidence>
<dbReference type="InterPro" id="IPR009062">
    <property type="entry name" value="Smac/DIABLO-like_sf"/>
</dbReference>
<dbReference type="EMBL" id="OV170229">
    <property type="protein sequence ID" value="CAH0731893.1"/>
    <property type="molecule type" value="Genomic_DNA"/>
</dbReference>
<dbReference type="PANTHER" id="PTHR32247">
    <property type="entry name" value="DIABLO HOMOLOG, MITOCHONDRIAL"/>
    <property type="match status" value="1"/>
</dbReference>
<dbReference type="Gene3D" id="1.20.58.70">
    <property type="match status" value="1"/>
</dbReference>
<dbReference type="Proteomes" id="UP000838878">
    <property type="component" value="Chromosome 9"/>
</dbReference>
<dbReference type="AlphaFoldDB" id="A0A8J9VVY5"/>
<dbReference type="OrthoDB" id="6153032at2759"/>
<organism evidence="8 9">
    <name type="scientific">Brenthis ino</name>
    <name type="common">lesser marbled fritillary</name>
    <dbReference type="NCBI Taxonomy" id="405034"/>
    <lineage>
        <taxon>Eukaryota</taxon>
        <taxon>Metazoa</taxon>
        <taxon>Ecdysozoa</taxon>
        <taxon>Arthropoda</taxon>
        <taxon>Hexapoda</taxon>
        <taxon>Insecta</taxon>
        <taxon>Pterygota</taxon>
        <taxon>Neoptera</taxon>
        <taxon>Endopterygota</taxon>
        <taxon>Lepidoptera</taxon>
        <taxon>Glossata</taxon>
        <taxon>Ditrysia</taxon>
        <taxon>Papilionoidea</taxon>
        <taxon>Nymphalidae</taxon>
        <taxon>Heliconiinae</taxon>
        <taxon>Argynnini</taxon>
        <taxon>Brenthis</taxon>
    </lineage>
</organism>
<keyword evidence="3" id="KW-0809">Transit peptide</keyword>
<keyword evidence="4" id="KW-0496">Mitochondrion</keyword>
<evidence type="ECO:0000313" key="9">
    <source>
        <dbReference type="Proteomes" id="UP000838878"/>
    </source>
</evidence>
<feature type="region of interest" description="Disordered" evidence="7">
    <location>
        <begin position="215"/>
        <end position="234"/>
    </location>
</feature>
<dbReference type="GO" id="GO:0051402">
    <property type="term" value="P:neuron apoptotic process"/>
    <property type="evidence" value="ECO:0007669"/>
    <property type="project" value="TreeGrafter"/>
</dbReference>
<comment type="subcellular location">
    <subcellularLocation>
        <location evidence="1">Mitochondrion</location>
    </subcellularLocation>
</comment>
<feature type="non-terminal residue" evidence="8">
    <location>
        <position position="234"/>
    </location>
</feature>
<accession>A0A8J9VVY5</accession>
<dbReference type="InterPro" id="IPR015142">
    <property type="entry name" value="Smac_DIABLO"/>
</dbReference>
<dbReference type="SUPFAM" id="SSF46984">
    <property type="entry name" value="Smac/diablo"/>
    <property type="match status" value="1"/>
</dbReference>
<reference evidence="8" key="1">
    <citation type="submission" date="2021-12" db="EMBL/GenBank/DDBJ databases">
        <authorList>
            <person name="Martin H S."/>
        </authorList>
    </citation>
    <scope>NUCLEOTIDE SEQUENCE</scope>
</reference>
<keyword evidence="2" id="KW-0053">Apoptosis</keyword>
<sequence>MQTQAINLFFLKSTQKSEYTQTTINTRRVSVKIRNSTPVTLGLLSTVLCEEKHNEVGLSWDAESLEHEFLIRQATTVNINAATQLLTVTLVAIQDTSERLRDALNKEICLVRQALEWGDDATPPHHWDQLIAVRGALCDLKHNLRTLFSYMDYAEKLATTAAEISYLSGNIVASDAICERIDHACRACNTQKQLTHDLQQESLELQQQAIISAPHLEEKLKSESPDDKKKKLTE</sequence>
<comment type="similarity">
    <text evidence="6">Belongs to the Smac/DIABLO protein family.</text>
</comment>
<dbReference type="GO" id="GO:0005739">
    <property type="term" value="C:mitochondrion"/>
    <property type="evidence" value="ECO:0007669"/>
    <property type="project" value="UniProtKB-SubCell"/>
</dbReference>
<evidence type="ECO:0000313" key="8">
    <source>
        <dbReference type="EMBL" id="CAH0731893.1"/>
    </source>
</evidence>
<evidence type="ECO:0000256" key="7">
    <source>
        <dbReference type="SAM" id="MobiDB-lite"/>
    </source>
</evidence>
<evidence type="ECO:0000256" key="2">
    <source>
        <dbReference type="ARBA" id="ARBA00022703"/>
    </source>
</evidence>